<evidence type="ECO:0000256" key="6">
    <source>
        <dbReference type="ARBA" id="ARBA00022692"/>
    </source>
</evidence>
<evidence type="ECO:0000256" key="3">
    <source>
        <dbReference type="ARBA" id="ARBA00007222"/>
    </source>
</evidence>
<keyword evidence="5 10" id="KW-0808">Transferase</keyword>
<accession>A0ABN2ULU5</accession>
<dbReference type="EMBL" id="BAAAQN010000027">
    <property type="protein sequence ID" value="GAA2039115.1"/>
    <property type="molecule type" value="Genomic_DNA"/>
</dbReference>
<feature type="transmembrane region" description="Helical" evidence="10">
    <location>
        <begin position="198"/>
        <end position="214"/>
    </location>
</feature>
<comment type="caution">
    <text evidence="14">The sequence shown here is derived from an EMBL/GenBank/DDBJ whole genome shotgun (WGS) entry which is preliminary data.</text>
</comment>
<comment type="subcellular location">
    <subcellularLocation>
        <location evidence="10">Cell membrane</location>
    </subcellularLocation>
    <subcellularLocation>
        <location evidence="1">Endomembrane system</location>
        <topology evidence="1">Multi-pass membrane protein</topology>
    </subcellularLocation>
</comment>
<dbReference type="EC" id="2.4.1.-" evidence="10"/>
<evidence type="ECO:0000256" key="4">
    <source>
        <dbReference type="ARBA" id="ARBA00022676"/>
    </source>
</evidence>
<evidence type="ECO:0000256" key="5">
    <source>
        <dbReference type="ARBA" id="ARBA00022679"/>
    </source>
</evidence>
<feature type="transmembrane region" description="Helical" evidence="10">
    <location>
        <begin position="67"/>
        <end position="87"/>
    </location>
</feature>
<keyword evidence="4 10" id="KW-0328">Glycosyltransferase</keyword>
<feature type="transmembrane region" description="Helical" evidence="10">
    <location>
        <begin position="226"/>
        <end position="244"/>
    </location>
</feature>
<dbReference type="Proteomes" id="UP001500751">
    <property type="component" value="Unassembled WGS sequence"/>
</dbReference>
<feature type="transmembrane region" description="Helical" evidence="10">
    <location>
        <begin position="496"/>
        <end position="518"/>
    </location>
</feature>
<evidence type="ECO:0000256" key="7">
    <source>
        <dbReference type="ARBA" id="ARBA00022989"/>
    </source>
</evidence>
<evidence type="ECO:0000259" key="13">
    <source>
        <dbReference type="Pfam" id="PF16192"/>
    </source>
</evidence>
<gene>
    <name evidence="14" type="ORF">GCM10009839_46160</name>
</gene>
<dbReference type="InterPro" id="IPR032421">
    <property type="entry name" value="PMT_4TMC"/>
</dbReference>
<comment type="function">
    <text evidence="10">Protein O-mannosyltransferase that catalyzes the transfer of a single mannose residue from a polyprenol phospho-mannosyl lipidic donor to the hydroxyl group of selected serine and threonine residues in acceptor proteins.</text>
</comment>
<dbReference type="Pfam" id="PF02366">
    <property type="entry name" value="PMT"/>
    <property type="match status" value="1"/>
</dbReference>
<keyword evidence="6 10" id="KW-0812">Transmembrane</keyword>
<feature type="transmembrane region" description="Helical" evidence="10">
    <location>
        <begin position="281"/>
        <end position="305"/>
    </location>
</feature>
<sequence length="574" mass="66400">MTSLAPTRTTLPDDDSEEDYGGRRRRGGSHRERGRVWWRPNLRPRDDEARDLSLRERLVPSFAREPWWVSWGFPVLITLIGGFMRFWHLGLPKWVIFDETYYAKDAWATIHFGHEVGWHDDGPNVGMANDDHAIIANPHIWRTLVADHHGNAVHPPVGKWMIGAGEWLFGFTPYGWRFVPALCGTLAILMTARIARRLFRSTLIGCLAGLLLAADGMEFVMSRTALLDIFVMFWTLAAFGCLLVDRDKMRSRLADWRETFPPGPLPDDVPAPKLGWRPWRIAGAICLGLVMGTKWSGIAMIFVFLPMSLLWDHAALRAVGIRRHWAAFFRRDTWQGISMGLLSMVTYTATWTGWFITKDGNYRQWAADPSHHAIHVRGLSALRSWWEYHWQTMIFHTNLDSPHAYMSNPWSWLVMGRPTDYYYCSKGNEGCPPLADNQHQQVLALGTPPLWWFATIALFWLAWRWLLRRDWRAGAILAGMLAGWAFWLQYEHRTIFTFYAVAFVPFMVMAAAYLLGAIVGRADALQYRRVWGAVVAGAITVYILVMFIYFYPIYSAQTITWNQWIDRMWWPSWI</sequence>
<feature type="transmembrane region" description="Helical" evidence="10">
    <location>
        <begin position="530"/>
        <end position="551"/>
    </location>
</feature>
<evidence type="ECO:0000313" key="15">
    <source>
        <dbReference type="Proteomes" id="UP001500751"/>
    </source>
</evidence>
<dbReference type="InterPro" id="IPR003342">
    <property type="entry name" value="ArnT-like_N"/>
</dbReference>
<protein>
    <recommendedName>
        <fullName evidence="9 10">Polyprenol-phosphate-mannose--protein mannosyltransferase</fullName>
        <ecNumber evidence="10">2.4.1.-</ecNumber>
    </recommendedName>
</protein>
<evidence type="ECO:0000256" key="11">
    <source>
        <dbReference type="SAM" id="MobiDB-lite"/>
    </source>
</evidence>
<evidence type="ECO:0000256" key="8">
    <source>
        <dbReference type="ARBA" id="ARBA00023136"/>
    </source>
</evidence>
<keyword evidence="7 10" id="KW-1133">Transmembrane helix</keyword>
<evidence type="ECO:0000256" key="10">
    <source>
        <dbReference type="RuleBase" id="RU367007"/>
    </source>
</evidence>
<dbReference type="Pfam" id="PF16192">
    <property type="entry name" value="PMT_4TMC"/>
    <property type="match status" value="1"/>
</dbReference>
<dbReference type="PANTHER" id="PTHR10050">
    <property type="entry name" value="DOLICHYL-PHOSPHATE-MANNOSE--PROTEIN MANNOSYLTRANSFERASE"/>
    <property type="match status" value="1"/>
</dbReference>
<feature type="region of interest" description="Disordered" evidence="11">
    <location>
        <begin position="1"/>
        <end position="32"/>
    </location>
</feature>
<feature type="domain" description="ArnT-like N-terminal" evidence="12">
    <location>
        <begin position="156"/>
        <end position="325"/>
    </location>
</feature>
<feature type="compositionally biased region" description="Polar residues" evidence="11">
    <location>
        <begin position="1"/>
        <end position="10"/>
    </location>
</feature>
<evidence type="ECO:0000256" key="1">
    <source>
        <dbReference type="ARBA" id="ARBA00004127"/>
    </source>
</evidence>
<keyword evidence="10" id="KW-1003">Cell membrane</keyword>
<evidence type="ECO:0000313" key="14">
    <source>
        <dbReference type="EMBL" id="GAA2039115.1"/>
    </source>
</evidence>
<proteinExistence type="inferred from homology"/>
<evidence type="ECO:0000256" key="9">
    <source>
        <dbReference type="ARBA" id="ARBA00093617"/>
    </source>
</evidence>
<dbReference type="PANTHER" id="PTHR10050:SF46">
    <property type="entry name" value="PROTEIN O-MANNOSYL-TRANSFERASE 2"/>
    <property type="match status" value="1"/>
</dbReference>
<dbReference type="RefSeq" id="WP_344667714.1">
    <property type="nucleotide sequence ID" value="NZ_BAAAQN010000027.1"/>
</dbReference>
<keyword evidence="15" id="KW-1185">Reference proteome</keyword>
<evidence type="ECO:0000259" key="12">
    <source>
        <dbReference type="Pfam" id="PF02366"/>
    </source>
</evidence>
<feature type="transmembrane region" description="Helical" evidence="10">
    <location>
        <begin position="473"/>
        <end position="490"/>
    </location>
</feature>
<organism evidence="14 15">
    <name type="scientific">Catenulispora yoronensis</name>
    <dbReference type="NCBI Taxonomy" id="450799"/>
    <lineage>
        <taxon>Bacteria</taxon>
        <taxon>Bacillati</taxon>
        <taxon>Actinomycetota</taxon>
        <taxon>Actinomycetes</taxon>
        <taxon>Catenulisporales</taxon>
        <taxon>Catenulisporaceae</taxon>
        <taxon>Catenulispora</taxon>
    </lineage>
</organism>
<reference evidence="14 15" key="1">
    <citation type="journal article" date="2019" name="Int. J. Syst. Evol. Microbiol.">
        <title>The Global Catalogue of Microorganisms (GCM) 10K type strain sequencing project: providing services to taxonomists for standard genome sequencing and annotation.</title>
        <authorList>
            <consortium name="The Broad Institute Genomics Platform"/>
            <consortium name="The Broad Institute Genome Sequencing Center for Infectious Disease"/>
            <person name="Wu L."/>
            <person name="Ma J."/>
        </authorList>
    </citation>
    <scope>NUCLEOTIDE SEQUENCE [LARGE SCALE GENOMIC DNA]</scope>
    <source>
        <strain evidence="14 15">JCM 16014</strain>
    </source>
</reference>
<feature type="transmembrane region" description="Helical" evidence="10">
    <location>
        <begin position="174"/>
        <end position="191"/>
    </location>
</feature>
<name>A0ABN2ULU5_9ACTN</name>
<feature type="transmembrane region" description="Helical" evidence="10">
    <location>
        <begin position="450"/>
        <end position="466"/>
    </location>
</feature>
<evidence type="ECO:0000256" key="2">
    <source>
        <dbReference type="ARBA" id="ARBA00004922"/>
    </source>
</evidence>
<comment type="pathway">
    <text evidence="2 10">Protein modification; protein glycosylation.</text>
</comment>
<feature type="domain" description="Protein O-mannosyl-transferase C-terminal four TM" evidence="13">
    <location>
        <begin position="382"/>
        <end position="573"/>
    </location>
</feature>
<comment type="similarity">
    <text evidence="3 10">Belongs to the glycosyltransferase 39 family.</text>
</comment>
<dbReference type="InterPro" id="IPR027005">
    <property type="entry name" value="PMT-like"/>
</dbReference>
<keyword evidence="8 10" id="KW-0472">Membrane</keyword>